<name>A0ABP7IDT8_9ACTN</name>
<dbReference type="Pfam" id="PF00668">
    <property type="entry name" value="Condensation"/>
    <property type="match status" value="1"/>
</dbReference>
<dbReference type="Gene3D" id="3.40.50.1820">
    <property type="entry name" value="alpha/beta hydrolase"/>
    <property type="match status" value="1"/>
</dbReference>
<keyword evidence="2" id="KW-0596">Phosphopantetheine</keyword>
<accession>A0ABP7IDT8</accession>
<feature type="domain" description="Carrier" evidence="7">
    <location>
        <begin position="558"/>
        <end position="636"/>
    </location>
</feature>
<dbReference type="InterPro" id="IPR029058">
    <property type="entry name" value="AB_hydrolase_fold"/>
</dbReference>
<feature type="domain" description="Carrier" evidence="7">
    <location>
        <begin position="1702"/>
        <end position="1777"/>
    </location>
</feature>
<dbReference type="InterPro" id="IPR040097">
    <property type="entry name" value="FAAL/FAAC"/>
</dbReference>
<evidence type="ECO:0000256" key="6">
    <source>
        <dbReference type="SAM" id="MobiDB-lite"/>
    </source>
</evidence>
<dbReference type="InterPro" id="IPR010071">
    <property type="entry name" value="AA_adenyl_dom"/>
</dbReference>
<evidence type="ECO:0000256" key="4">
    <source>
        <dbReference type="ARBA" id="ARBA00022832"/>
    </source>
</evidence>
<dbReference type="Gene3D" id="3.30.559.30">
    <property type="entry name" value="Nonribosomal peptide synthetase, condensation domain"/>
    <property type="match status" value="1"/>
</dbReference>
<dbReference type="Gene3D" id="3.30.300.30">
    <property type="match status" value="2"/>
</dbReference>
<protein>
    <recommendedName>
        <fullName evidence="7">Carrier domain-containing protein</fullName>
    </recommendedName>
</protein>
<dbReference type="RefSeq" id="WP_344942261.1">
    <property type="nucleotide sequence ID" value="NZ_BAAAZR010000009.1"/>
</dbReference>
<keyword evidence="9" id="KW-1185">Reference proteome</keyword>
<dbReference type="PROSITE" id="PS50075">
    <property type="entry name" value="CARRIER"/>
    <property type="match status" value="2"/>
</dbReference>
<keyword evidence="5" id="KW-0443">Lipid metabolism</keyword>
<dbReference type="EMBL" id="BAAAZR010000009">
    <property type="protein sequence ID" value="GAA3815993.1"/>
    <property type="molecule type" value="Genomic_DNA"/>
</dbReference>
<dbReference type="SMART" id="SM00823">
    <property type="entry name" value="PKS_PP"/>
    <property type="match status" value="2"/>
</dbReference>
<dbReference type="Gene3D" id="2.30.38.10">
    <property type="entry name" value="Luciferase, Domain 3"/>
    <property type="match status" value="1"/>
</dbReference>
<dbReference type="InterPro" id="IPR025110">
    <property type="entry name" value="AMP-bd_C"/>
</dbReference>
<dbReference type="InterPro" id="IPR009081">
    <property type="entry name" value="PP-bd_ACP"/>
</dbReference>
<proteinExistence type="predicted"/>
<dbReference type="CDD" id="cd05930">
    <property type="entry name" value="A_NRPS"/>
    <property type="match status" value="1"/>
</dbReference>
<dbReference type="PANTHER" id="PTHR45527:SF1">
    <property type="entry name" value="FATTY ACID SYNTHASE"/>
    <property type="match status" value="1"/>
</dbReference>
<sequence length="1816" mass="192695">MNHGPSFAHVLWERAQESPGRVAISFDGEGAGLTYGGLHRRAAALAARLRRAAAPGDRAVLLLPPGLDYVTAFFGCLYAGVIAVPTYPPMDDRQVPRLVSVLADARPRVVLTLAGLTDLTRESLAAHGVTEPMVWLPVDADGQEPGDDGPPPVRADDVAFLQYTSGSTSAPKGTIVTHANLLDNSAAIRALFGHSQDSVGVIWLPPYHDMGLIGGILQPVYAGFPVVLMSPLTFLADPGKWLAAVSEHRATTSGGPNFAFDLCVRKITPERREGLDLSSWSVAFCGAEPVRRETMDRFVAAFGPYGFAREALYPCYGLAESTLIASGGTKGAGLRELPVESHSARDRGVISCGRAIPGHVIETLRPGETTPVPDGEIGEICVRGPSVAQGYWNAPAGTEDTFSVGEDGVRLLRTGDLGFLSDGELYVTGRLKDLVIVRGRNLAAEDVEDALYGCHGAIRPGGVAAFEVDLGEETALAVLVELSDLGPSVRAEVTAEMQRALAAALGVRAERILFARRGTIPKTSSGKIRRSECRRRYVAGELHLVADELTGAHGPGGDDVAPRLAERIAELARVVLEAPASAIGTEAPLTSAGLDSLRAVELCHVVRRELAMDLSLRDLLAGASARDLARTATPDPGTPPGAPATPNGPEPAATPGAGVNGAGVNGARGVNGAVETSGGAEDDLSDGELGLWLAGRLSGDPLHYVVSVALDLAAPVDPAVLHLTVRVLADRHPALRTYFPEVAGRPRRRPCLEPLTLRVTDLGDVDDAEFERAVRDHASEGIDPAAGPLWRVSLVRRSRGAMGSHGVLVLAVHHMACDVWSLDLLARELGEGYVLLSRGGRPDWKPAGDPAVLAARRARLLSGDRGRELAEFWRGHLRRPPPPAALPQARPHPLAAGGHGVRTTEEARASAGRYDLRAPEAVVERLRALVRETGATPYTVLVTGLAWALYRYTGERRFVLGMPASGRLDPESASAVGYFVNPLPLVCEIDPAEDFRAHLRRFAGRVADAQAHQDYPYQRILNDRAPADHGGELIRVLVAQQQAPSGHAVSLLAAAPAEGLRLGGLEVRTRFITQHTVPFELSVEMVATDAGLGWSLAYDTGALAGADVEAFASHAMRLLGEVTAAPWLRPGEVEILSADERALLLERWNPGTTQDEDPGSAGPEAPAAGIHEAVLSMCAARPDDVAVRDEHGRLTFGELDRRSAGLASVLRAHGAGGERPVALLMPRSADLVVAMVAAMRAGSPYLPLDVDHPDARLAAILQDARPAVVVTTAGLAATRPILRGHPVLVEDITVNPAHPVPPTEPAGMDGLPGRGGPADPEGRREAVPASSAAHPDGLAYVIYTSGSTGAPKGVACGHRGPLNLAADLRSRVPIGPGDRCGWWTSPGFDVSVHEVFSALTAGAAVEVCPPHARDDARALMEWAADRRITGAYLPPHLLPDIAEWLARDPGRIRLRWVLVGVEPIPEPLLRRIIELVPGLAIVNGYGPTESAVCATFHEVDPAGTEQGVTPLGRPLRNCSVYLLDERMNPVPIGAVGEIHIGGHGLARGYHGRPGLTAERFVPSPFAPGRRLYRTGDLARYRRTGELVFVGRADHQVKVRGMRVEPREIETVMTGHAAVTAAVVLAEGAPSGTRLIGYARVAPELVDEPSLARDIARHLRARLPGPMVPGQIVLVGDWPTTVNGKIDRERLPRPRPAAREHVAPIGEVETVVAEVWSRLLEQPVVGRTDDFFELGGQSLLAVRVSAELARRLDLAVEPGQVMRHPTVAMLAATLAELPARPVGPVAADLDRELLEHVAALPAEAFEYLDLEAGGDRL</sequence>
<dbReference type="SUPFAM" id="SSF47336">
    <property type="entry name" value="ACP-like"/>
    <property type="match status" value="2"/>
</dbReference>
<comment type="caution">
    <text evidence="8">The sequence shown here is derived from an EMBL/GenBank/DDBJ whole genome shotgun (WGS) entry which is preliminary data.</text>
</comment>
<comment type="cofactor">
    <cofactor evidence="1">
        <name>pantetheine 4'-phosphate</name>
        <dbReference type="ChEBI" id="CHEBI:47942"/>
    </cofactor>
</comment>
<reference evidence="9" key="1">
    <citation type="journal article" date="2019" name="Int. J. Syst. Evol. Microbiol.">
        <title>The Global Catalogue of Microorganisms (GCM) 10K type strain sequencing project: providing services to taxonomists for standard genome sequencing and annotation.</title>
        <authorList>
            <consortium name="The Broad Institute Genomics Platform"/>
            <consortium name="The Broad Institute Genome Sequencing Center for Infectious Disease"/>
            <person name="Wu L."/>
            <person name="Ma J."/>
        </authorList>
    </citation>
    <scope>NUCLEOTIDE SEQUENCE [LARGE SCALE GENOMIC DNA]</scope>
    <source>
        <strain evidence="9">JCM 16908</strain>
    </source>
</reference>
<dbReference type="InterPro" id="IPR042099">
    <property type="entry name" value="ANL_N_sf"/>
</dbReference>
<dbReference type="Pfam" id="PF13193">
    <property type="entry name" value="AMP-binding_C"/>
    <property type="match status" value="1"/>
</dbReference>
<organism evidence="8 9">
    <name type="scientific">Sphaerisporangium flaviroseum</name>
    <dbReference type="NCBI Taxonomy" id="509199"/>
    <lineage>
        <taxon>Bacteria</taxon>
        <taxon>Bacillati</taxon>
        <taxon>Actinomycetota</taxon>
        <taxon>Actinomycetes</taxon>
        <taxon>Streptosporangiales</taxon>
        <taxon>Streptosporangiaceae</taxon>
        <taxon>Sphaerisporangium</taxon>
    </lineage>
</organism>
<dbReference type="PROSITE" id="PS00455">
    <property type="entry name" value="AMP_BINDING"/>
    <property type="match status" value="2"/>
</dbReference>
<keyword evidence="3" id="KW-0597">Phosphoprotein</keyword>
<dbReference type="Pfam" id="PF00501">
    <property type="entry name" value="AMP-binding"/>
    <property type="match status" value="2"/>
</dbReference>
<evidence type="ECO:0000313" key="9">
    <source>
        <dbReference type="Proteomes" id="UP001500888"/>
    </source>
</evidence>
<dbReference type="Pfam" id="PF00550">
    <property type="entry name" value="PP-binding"/>
    <property type="match status" value="2"/>
</dbReference>
<dbReference type="InterPro" id="IPR023213">
    <property type="entry name" value="CAT-like_dom_sf"/>
</dbReference>
<evidence type="ECO:0000256" key="1">
    <source>
        <dbReference type="ARBA" id="ARBA00001957"/>
    </source>
</evidence>
<evidence type="ECO:0000256" key="3">
    <source>
        <dbReference type="ARBA" id="ARBA00022553"/>
    </source>
</evidence>
<dbReference type="InterPro" id="IPR036736">
    <property type="entry name" value="ACP-like_sf"/>
</dbReference>
<evidence type="ECO:0000259" key="7">
    <source>
        <dbReference type="PROSITE" id="PS50075"/>
    </source>
</evidence>
<dbReference type="InterPro" id="IPR020845">
    <property type="entry name" value="AMP-binding_CS"/>
</dbReference>
<dbReference type="Gene3D" id="1.10.1200.10">
    <property type="entry name" value="ACP-like"/>
    <property type="match status" value="1"/>
</dbReference>
<evidence type="ECO:0000313" key="8">
    <source>
        <dbReference type="EMBL" id="GAA3815993.1"/>
    </source>
</evidence>
<dbReference type="Gene3D" id="3.40.50.12780">
    <property type="entry name" value="N-terminal domain of ligase-like"/>
    <property type="match status" value="1"/>
</dbReference>
<dbReference type="Proteomes" id="UP001500888">
    <property type="component" value="Unassembled WGS sequence"/>
</dbReference>
<gene>
    <name evidence="8" type="ORF">GCM10022226_40920</name>
</gene>
<dbReference type="InterPro" id="IPR001242">
    <property type="entry name" value="Condensation_dom"/>
</dbReference>
<dbReference type="InterPro" id="IPR020806">
    <property type="entry name" value="PKS_PP-bd"/>
</dbReference>
<feature type="region of interest" description="Disordered" evidence="6">
    <location>
        <begin position="629"/>
        <end position="681"/>
    </location>
</feature>
<dbReference type="InterPro" id="IPR000873">
    <property type="entry name" value="AMP-dep_synth/lig_dom"/>
</dbReference>
<feature type="compositionally biased region" description="Pro residues" evidence="6">
    <location>
        <begin position="636"/>
        <end position="649"/>
    </location>
</feature>
<dbReference type="SUPFAM" id="SSF56801">
    <property type="entry name" value="Acetyl-CoA synthetase-like"/>
    <property type="match status" value="2"/>
</dbReference>
<feature type="region of interest" description="Disordered" evidence="6">
    <location>
        <begin position="1297"/>
        <end position="1332"/>
    </location>
</feature>
<dbReference type="NCBIfam" id="TIGR01733">
    <property type="entry name" value="AA-adenyl-dom"/>
    <property type="match status" value="1"/>
</dbReference>
<evidence type="ECO:0000256" key="2">
    <source>
        <dbReference type="ARBA" id="ARBA00022450"/>
    </source>
</evidence>
<dbReference type="Gene3D" id="3.30.559.10">
    <property type="entry name" value="Chloramphenicol acetyltransferase-like domain"/>
    <property type="match status" value="1"/>
</dbReference>
<evidence type="ECO:0000256" key="5">
    <source>
        <dbReference type="ARBA" id="ARBA00023098"/>
    </source>
</evidence>
<keyword evidence="4" id="KW-0276">Fatty acid metabolism</keyword>
<dbReference type="InterPro" id="IPR045851">
    <property type="entry name" value="AMP-bd_C_sf"/>
</dbReference>
<dbReference type="Gene3D" id="3.40.50.980">
    <property type="match status" value="2"/>
</dbReference>
<dbReference type="CDD" id="cd05931">
    <property type="entry name" value="FAAL"/>
    <property type="match status" value="1"/>
</dbReference>
<dbReference type="SUPFAM" id="SSF52777">
    <property type="entry name" value="CoA-dependent acyltransferases"/>
    <property type="match status" value="2"/>
</dbReference>
<dbReference type="PANTHER" id="PTHR45527">
    <property type="entry name" value="NONRIBOSOMAL PEPTIDE SYNTHETASE"/>
    <property type="match status" value="1"/>
</dbReference>